<keyword evidence="15" id="KW-1185">Reference proteome</keyword>
<evidence type="ECO:0000256" key="4">
    <source>
        <dbReference type="ARBA" id="ARBA00020268"/>
    </source>
</evidence>
<reference evidence="14 15" key="1">
    <citation type="journal article" date="2022" name="Genome Biol. Evol.">
        <title>Host diet, physiology and behaviors set the stage for Lachnospiraceae cladogenesis.</title>
        <authorList>
            <person name="Vera-Ponce De Leon A."/>
            <person name="Schneider M."/>
            <person name="Jahnes B.C."/>
            <person name="Sadowski V."/>
            <person name="Camuy-Velez L.A."/>
            <person name="Duan J."/>
            <person name="Sabree Z.L."/>
        </authorList>
    </citation>
    <scope>NUCLEOTIDE SEQUENCE [LARGE SCALE GENOMIC DNA]</scope>
    <source>
        <strain evidence="14 15">PAL227</strain>
    </source>
</reference>
<feature type="transmembrane region" description="Helical" evidence="13">
    <location>
        <begin position="283"/>
        <end position="303"/>
    </location>
</feature>
<sequence length="449" mass="47659">MKKEATFLSGSIGKAMIAFSGPFMLGILVQNLYGAVDLFVVGHYATTIDVSAVTIGSQLMTIVTQLVIGLATGITMLIGLYCGGGNNRRLSRTVGSSIILFGVIAAVLTIIYLALHGVLATLMQTPAEALPATKGYLLYCSLGIVFIVGYNVINSILTGMGDSRTPFIFILVACLINVVLDVVLVKYVGMGASGAAIATTTAQAGSFFFALIFLKKKGLGFAFEKKDIRFDKDQILRIVRVGGPVAVQNVLVSLSFLFITAIINQMGVTASAAVGVVEKLITFLFVPATAMGTAVGTASAQNIGAGQKKRAKKALWTGIMLALVPAVIITLYCQFFGATLTGILTGDAQVISLAATYLKSYIIDILMVSFVFCMNGYFNSCGKAWFSLLHSLLTTFLLRIPLAFLFSRIPGGSLFEIGFAAPASTLASIILCFLFLWRLGQPFQEIEAS</sequence>
<evidence type="ECO:0000256" key="8">
    <source>
        <dbReference type="ARBA" id="ARBA00022692"/>
    </source>
</evidence>
<dbReference type="EMBL" id="JAMZFV010000006">
    <property type="protein sequence ID" value="MCP1109840.1"/>
    <property type="molecule type" value="Genomic_DNA"/>
</dbReference>
<evidence type="ECO:0000256" key="12">
    <source>
        <dbReference type="ARBA" id="ARBA00031636"/>
    </source>
</evidence>
<evidence type="ECO:0000256" key="10">
    <source>
        <dbReference type="ARBA" id="ARBA00023065"/>
    </source>
</evidence>
<protein>
    <recommendedName>
        <fullName evidence="4">Probable multidrug resistance protein NorM</fullName>
    </recommendedName>
    <alternativeName>
        <fullName evidence="12">Multidrug-efflux transporter</fullName>
    </alternativeName>
</protein>
<evidence type="ECO:0000256" key="3">
    <source>
        <dbReference type="ARBA" id="ARBA00010199"/>
    </source>
</evidence>
<accession>A0ABT1EGL0</accession>
<feature type="transmembrane region" description="Helical" evidence="13">
    <location>
        <begin position="417"/>
        <end position="437"/>
    </location>
</feature>
<evidence type="ECO:0000256" key="5">
    <source>
        <dbReference type="ARBA" id="ARBA00022448"/>
    </source>
</evidence>
<feature type="transmembrane region" description="Helical" evidence="13">
    <location>
        <begin position="165"/>
        <end position="188"/>
    </location>
</feature>
<comment type="similarity">
    <text evidence="3">Belongs to the multi antimicrobial extrusion (MATE) (TC 2.A.66.1) family.</text>
</comment>
<organism evidence="14 15">
    <name type="scientific">Ohessyouella blattaphilus</name>
    <dbReference type="NCBI Taxonomy" id="2949333"/>
    <lineage>
        <taxon>Bacteria</taxon>
        <taxon>Bacillati</taxon>
        <taxon>Bacillota</taxon>
        <taxon>Clostridia</taxon>
        <taxon>Lachnospirales</taxon>
        <taxon>Lachnospiraceae</taxon>
        <taxon>Ohessyouella</taxon>
    </lineage>
</organism>
<evidence type="ECO:0000256" key="9">
    <source>
        <dbReference type="ARBA" id="ARBA00022989"/>
    </source>
</evidence>
<dbReference type="PANTHER" id="PTHR43298">
    <property type="entry name" value="MULTIDRUG RESISTANCE PROTEIN NORM-RELATED"/>
    <property type="match status" value="1"/>
</dbReference>
<feature type="transmembrane region" description="Helical" evidence="13">
    <location>
        <begin position="135"/>
        <end position="153"/>
    </location>
</feature>
<dbReference type="NCBIfam" id="TIGR00797">
    <property type="entry name" value="matE"/>
    <property type="match status" value="1"/>
</dbReference>
<proteinExistence type="inferred from homology"/>
<comment type="subcellular location">
    <subcellularLocation>
        <location evidence="2">Cell membrane</location>
        <topology evidence="2">Multi-pass membrane protein</topology>
    </subcellularLocation>
</comment>
<dbReference type="PIRSF" id="PIRSF006603">
    <property type="entry name" value="DinF"/>
    <property type="match status" value="1"/>
</dbReference>
<evidence type="ECO:0000256" key="1">
    <source>
        <dbReference type="ARBA" id="ARBA00003408"/>
    </source>
</evidence>
<evidence type="ECO:0000256" key="2">
    <source>
        <dbReference type="ARBA" id="ARBA00004651"/>
    </source>
</evidence>
<comment type="caution">
    <text evidence="14">The sequence shown here is derived from an EMBL/GenBank/DDBJ whole genome shotgun (WGS) entry which is preliminary data.</text>
</comment>
<keyword evidence="10" id="KW-0406">Ion transport</keyword>
<evidence type="ECO:0000256" key="6">
    <source>
        <dbReference type="ARBA" id="ARBA00022449"/>
    </source>
</evidence>
<evidence type="ECO:0000313" key="14">
    <source>
        <dbReference type="EMBL" id="MCP1109840.1"/>
    </source>
</evidence>
<feature type="transmembrane region" description="Helical" evidence="13">
    <location>
        <begin position="62"/>
        <end position="82"/>
    </location>
</feature>
<keyword evidence="8 13" id="KW-0812">Transmembrane</keyword>
<keyword evidence="9 13" id="KW-1133">Transmembrane helix</keyword>
<feature type="transmembrane region" description="Helical" evidence="13">
    <location>
        <begin position="94"/>
        <end position="115"/>
    </location>
</feature>
<dbReference type="PANTHER" id="PTHR43298:SF2">
    <property type="entry name" value="FMN_FAD EXPORTER YEEO-RELATED"/>
    <property type="match status" value="1"/>
</dbReference>
<feature type="transmembrane region" description="Helical" evidence="13">
    <location>
        <begin position="385"/>
        <end position="405"/>
    </location>
</feature>
<keyword evidence="5" id="KW-0813">Transport</keyword>
<evidence type="ECO:0000313" key="15">
    <source>
        <dbReference type="Proteomes" id="UP001523565"/>
    </source>
</evidence>
<feature type="transmembrane region" description="Helical" evidence="13">
    <location>
        <begin position="194"/>
        <end position="214"/>
    </location>
</feature>
<dbReference type="Pfam" id="PF01554">
    <property type="entry name" value="MatE"/>
    <property type="match status" value="2"/>
</dbReference>
<dbReference type="CDD" id="cd13138">
    <property type="entry name" value="MATE_yoeA_like"/>
    <property type="match status" value="1"/>
</dbReference>
<gene>
    <name evidence="14" type="ORF">NK118_06180</name>
</gene>
<dbReference type="Proteomes" id="UP001523565">
    <property type="component" value="Unassembled WGS sequence"/>
</dbReference>
<evidence type="ECO:0000256" key="11">
    <source>
        <dbReference type="ARBA" id="ARBA00023136"/>
    </source>
</evidence>
<keyword evidence="7" id="KW-1003">Cell membrane</keyword>
<name>A0ABT1EGL0_9FIRM</name>
<evidence type="ECO:0000256" key="13">
    <source>
        <dbReference type="SAM" id="Phobius"/>
    </source>
</evidence>
<dbReference type="InterPro" id="IPR002528">
    <property type="entry name" value="MATE_fam"/>
</dbReference>
<comment type="function">
    <text evidence="1">Multidrug efflux pump.</text>
</comment>
<feature type="transmembrane region" description="Helical" evidence="13">
    <location>
        <begin position="357"/>
        <end position="378"/>
    </location>
</feature>
<dbReference type="RefSeq" id="WP_262068721.1">
    <property type="nucleotide sequence ID" value="NZ_JAMXOC010000006.1"/>
</dbReference>
<dbReference type="InterPro" id="IPR050222">
    <property type="entry name" value="MATE_MdtK"/>
</dbReference>
<feature type="transmembrane region" description="Helical" evidence="13">
    <location>
        <begin position="235"/>
        <end position="263"/>
    </location>
</feature>
<feature type="transmembrane region" description="Helical" evidence="13">
    <location>
        <begin position="315"/>
        <end position="337"/>
    </location>
</feature>
<keyword evidence="11 13" id="KW-0472">Membrane</keyword>
<evidence type="ECO:0000256" key="7">
    <source>
        <dbReference type="ARBA" id="ARBA00022475"/>
    </source>
</evidence>
<dbReference type="InterPro" id="IPR048279">
    <property type="entry name" value="MdtK-like"/>
</dbReference>
<feature type="transmembrane region" description="Helical" evidence="13">
    <location>
        <begin position="12"/>
        <end position="33"/>
    </location>
</feature>
<keyword evidence="6" id="KW-0050">Antiport</keyword>